<name>A0A8J5Z1N1_9ROSI</name>
<proteinExistence type="predicted"/>
<organism evidence="1 2">
    <name type="scientific">Gossypium anomalum</name>
    <dbReference type="NCBI Taxonomy" id="47600"/>
    <lineage>
        <taxon>Eukaryota</taxon>
        <taxon>Viridiplantae</taxon>
        <taxon>Streptophyta</taxon>
        <taxon>Embryophyta</taxon>
        <taxon>Tracheophyta</taxon>
        <taxon>Spermatophyta</taxon>
        <taxon>Magnoliopsida</taxon>
        <taxon>eudicotyledons</taxon>
        <taxon>Gunneridae</taxon>
        <taxon>Pentapetalae</taxon>
        <taxon>rosids</taxon>
        <taxon>malvids</taxon>
        <taxon>Malvales</taxon>
        <taxon>Malvaceae</taxon>
        <taxon>Malvoideae</taxon>
        <taxon>Gossypium</taxon>
    </lineage>
</organism>
<dbReference type="EMBL" id="JAHUZN010000005">
    <property type="protein sequence ID" value="KAG8492223.1"/>
    <property type="molecule type" value="Genomic_DNA"/>
</dbReference>
<protein>
    <submittedName>
        <fullName evidence="1">Uncharacterized protein</fullName>
    </submittedName>
</protein>
<gene>
    <name evidence="1" type="ORF">CXB51_009899</name>
</gene>
<dbReference type="OrthoDB" id="10454040at2759"/>
<sequence>MMAFIIPNELKTKRCLVDSWEARNQISKSGGFADGAFPLFFLIEGHPQKALQRQQPCHASPALLEMKDELLLPWKLMDGRLHHIYFSSYSCILGPKWQRTHLSTQREQDQNWLDANPIIDYCFFLHFHGKIRRRKLPTRIKQLDNVEAELSAGKKEHAKIRERSKLFMDAKSVSSCMLKKPLPGRRGARANEGSGFKYPNALI</sequence>
<evidence type="ECO:0000313" key="1">
    <source>
        <dbReference type="EMBL" id="KAG8492223.1"/>
    </source>
</evidence>
<evidence type="ECO:0000313" key="2">
    <source>
        <dbReference type="Proteomes" id="UP000701853"/>
    </source>
</evidence>
<dbReference type="Proteomes" id="UP000701853">
    <property type="component" value="Chromosome 5"/>
</dbReference>
<reference evidence="1 2" key="1">
    <citation type="journal article" date="2021" name="bioRxiv">
        <title>The Gossypium anomalum genome as a resource for cotton improvement and evolutionary analysis of hybrid incompatibility.</title>
        <authorList>
            <person name="Grover C.E."/>
            <person name="Yuan D."/>
            <person name="Arick M.A."/>
            <person name="Miller E.R."/>
            <person name="Hu G."/>
            <person name="Peterson D.G."/>
            <person name="Wendel J.F."/>
            <person name="Udall J.A."/>
        </authorList>
    </citation>
    <scope>NUCLEOTIDE SEQUENCE [LARGE SCALE GENOMIC DNA]</scope>
    <source>
        <strain evidence="1">JFW-Udall</strain>
        <tissue evidence="1">Leaf</tissue>
    </source>
</reference>
<accession>A0A8J5Z1N1</accession>
<dbReference type="AlphaFoldDB" id="A0A8J5Z1N1"/>
<keyword evidence="2" id="KW-1185">Reference proteome</keyword>
<comment type="caution">
    <text evidence="1">The sequence shown here is derived from an EMBL/GenBank/DDBJ whole genome shotgun (WGS) entry which is preliminary data.</text>
</comment>